<dbReference type="PANTHER" id="PTHR24006">
    <property type="entry name" value="UBIQUITIN CARBOXYL-TERMINAL HYDROLASE"/>
    <property type="match status" value="1"/>
</dbReference>
<dbReference type="InterPro" id="IPR018200">
    <property type="entry name" value="USP_CS"/>
</dbReference>
<dbReference type="EMBL" id="PGOL01001504">
    <property type="protein sequence ID" value="PKI57588.1"/>
    <property type="molecule type" value="Genomic_DNA"/>
</dbReference>
<reference evidence="18" key="1">
    <citation type="journal article" date="2017" name="Plant J.">
        <title>The pomegranate (Punica granatum L.) genome and the genomics of punicalagin biosynthesis.</title>
        <authorList>
            <person name="Qin G."/>
            <person name="Xu C."/>
            <person name="Ming R."/>
            <person name="Tang H."/>
            <person name="Guyot R."/>
            <person name="Kramer E.M."/>
            <person name="Hu Y."/>
            <person name="Yi X."/>
            <person name="Qi Y."/>
            <person name="Xu X."/>
            <person name="Gao Z."/>
            <person name="Pan H."/>
            <person name="Jian J."/>
            <person name="Tian Y."/>
            <person name="Yue Z."/>
            <person name="Xu Y."/>
        </authorList>
    </citation>
    <scope>NUCLEOTIDE SEQUENCE [LARGE SCALE GENOMIC DNA]</scope>
    <source>
        <strain evidence="18">cv. Dabenzi</strain>
    </source>
</reference>
<evidence type="ECO:0000256" key="4">
    <source>
        <dbReference type="ARBA" id="ARBA00022723"/>
    </source>
</evidence>
<dbReference type="FunFam" id="3.30.40.10:FF:000900">
    <property type="entry name" value="Ubiquitinyl hydrolase 1"/>
    <property type="match status" value="1"/>
</dbReference>
<name>A0A218W4Q3_PUNGR</name>
<dbReference type="PROSITE" id="PS00972">
    <property type="entry name" value="USP_1"/>
    <property type="match status" value="1"/>
</dbReference>
<accession>A0A218W4Q3</accession>
<dbReference type="STRING" id="22663.A0A218W4Q3"/>
<dbReference type="InterPro" id="IPR001607">
    <property type="entry name" value="Znf_UBP"/>
</dbReference>
<proteinExistence type="inferred from homology"/>
<evidence type="ECO:0000256" key="12">
    <source>
        <dbReference type="RuleBase" id="RU366025"/>
    </source>
</evidence>
<feature type="domain" description="UBP-type" evidence="15">
    <location>
        <begin position="51"/>
        <end position="187"/>
    </location>
</feature>
<dbReference type="GO" id="GO:0005829">
    <property type="term" value="C:cytosol"/>
    <property type="evidence" value="ECO:0007669"/>
    <property type="project" value="TreeGrafter"/>
</dbReference>
<keyword evidence="8 12" id="KW-0788">Thiol protease</keyword>
<feature type="compositionally biased region" description="Acidic residues" evidence="13">
    <location>
        <begin position="810"/>
        <end position="825"/>
    </location>
</feature>
<keyword evidence="5 11" id="KW-0863">Zinc-finger</keyword>
<evidence type="ECO:0000256" key="5">
    <source>
        <dbReference type="ARBA" id="ARBA00022771"/>
    </source>
</evidence>
<dbReference type="EC" id="3.4.19.12" evidence="12"/>
<keyword evidence="3 12" id="KW-0645">Protease</keyword>
<evidence type="ECO:0000256" key="1">
    <source>
        <dbReference type="ARBA" id="ARBA00000707"/>
    </source>
</evidence>
<dbReference type="OrthoDB" id="2020758at2759"/>
<evidence type="ECO:0000256" key="11">
    <source>
        <dbReference type="PROSITE-ProRule" id="PRU00502"/>
    </source>
</evidence>
<feature type="region of interest" description="Disordered" evidence="13">
    <location>
        <begin position="509"/>
        <end position="568"/>
    </location>
</feature>
<reference evidence="16" key="2">
    <citation type="submission" date="2017-06" db="EMBL/GenBank/DDBJ databases">
        <title>The pomegranate genome and the genomics of punicalagin biosynthesis.</title>
        <authorList>
            <person name="Xu C."/>
        </authorList>
    </citation>
    <scope>NUCLEOTIDE SEQUENCE [LARGE SCALE GENOMIC DNA]</scope>
    <source>
        <tissue evidence="16">Fresh leaf</tissue>
    </source>
</reference>
<feature type="compositionally biased region" description="Basic residues" evidence="13">
    <location>
        <begin position="1"/>
        <end position="11"/>
    </location>
</feature>
<dbReference type="Pfam" id="PF02148">
    <property type="entry name" value="zf-UBP"/>
    <property type="match status" value="1"/>
</dbReference>
<feature type="compositionally biased region" description="Basic residues" evidence="13">
    <location>
        <begin position="406"/>
        <end position="423"/>
    </location>
</feature>
<dbReference type="PROSITE" id="PS50271">
    <property type="entry name" value="ZF_UBP"/>
    <property type="match status" value="1"/>
</dbReference>
<feature type="compositionally biased region" description="Basic and acidic residues" evidence="13">
    <location>
        <begin position="770"/>
        <end position="809"/>
    </location>
</feature>
<dbReference type="GO" id="GO:0004843">
    <property type="term" value="F:cysteine-type deubiquitinase activity"/>
    <property type="evidence" value="ECO:0007669"/>
    <property type="project" value="UniProtKB-UniRule"/>
</dbReference>
<gene>
    <name evidence="16" type="ORF">CDL15_Pgr024701</name>
    <name evidence="17" type="ORF">CRG98_022059</name>
</gene>
<dbReference type="PANTHER" id="PTHR24006:SF781">
    <property type="entry name" value="LD34905P"/>
    <property type="match status" value="1"/>
</dbReference>
<feature type="compositionally biased region" description="Low complexity" evidence="13">
    <location>
        <begin position="390"/>
        <end position="405"/>
    </location>
</feature>
<comment type="catalytic activity">
    <reaction evidence="1 12">
        <text>Thiol-dependent hydrolysis of ester, thioester, amide, peptide and isopeptide bonds formed by the C-terminal Gly of ubiquitin (a 76-residue protein attached to proteins as an intracellular targeting signal).</text>
        <dbReference type="EC" id="3.4.19.12"/>
    </reaction>
</comment>
<dbReference type="GO" id="GO:0006508">
    <property type="term" value="P:proteolysis"/>
    <property type="evidence" value="ECO:0007669"/>
    <property type="project" value="UniProtKB-KW"/>
</dbReference>
<feature type="region of interest" description="Disordered" evidence="13">
    <location>
        <begin position="713"/>
        <end position="740"/>
    </location>
</feature>
<dbReference type="GO" id="GO:0016579">
    <property type="term" value="P:protein deubiquitination"/>
    <property type="evidence" value="ECO:0007669"/>
    <property type="project" value="InterPro"/>
</dbReference>
<dbReference type="GO" id="GO:0005634">
    <property type="term" value="C:nucleus"/>
    <property type="evidence" value="ECO:0007669"/>
    <property type="project" value="TreeGrafter"/>
</dbReference>
<feature type="domain" description="USP" evidence="14">
    <location>
        <begin position="239"/>
        <end position="954"/>
    </location>
</feature>
<feature type="region of interest" description="Disordered" evidence="13">
    <location>
        <begin position="83"/>
        <end position="103"/>
    </location>
</feature>
<dbReference type="SUPFAM" id="SSF57850">
    <property type="entry name" value="RING/U-box"/>
    <property type="match status" value="1"/>
</dbReference>
<evidence type="ECO:0000256" key="13">
    <source>
        <dbReference type="SAM" id="MobiDB-lite"/>
    </source>
</evidence>
<feature type="compositionally biased region" description="Basic and acidic residues" evidence="13">
    <location>
        <begin position="559"/>
        <end position="568"/>
    </location>
</feature>
<feature type="compositionally biased region" description="Polar residues" evidence="13">
    <location>
        <begin position="654"/>
        <end position="663"/>
    </location>
</feature>
<dbReference type="InterPro" id="IPR001394">
    <property type="entry name" value="Peptidase_C19_UCH"/>
</dbReference>
<evidence type="ECO:0000256" key="9">
    <source>
        <dbReference type="ARBA" id="ARBA00022833"/>
    </source>
</evidence>
<dbReference type="Proteomes" id="UP000233551">
    <property type="component" value="Unassembled WGS sequence"/>
</dbReference>
<keyword evidence="9" id="KW-0862">Zinc</keyword>
<feature type="region of interest" description="Disordered" evidence="13">
    <location>
        <begin position="1"/>
        <end position="52"/>
    </location>
</feature>
<dbReference type="PROSITE" id="PS00973">
    <property type="entry name" value="USP_2"/>
    <property type="match status" value="1"/>
</dbReference>
<dbReference type="InterPro" id="IPR013083">
    <property type="entry name" value="Znf_RING/FYVE/PHD"/>
</dbReference>
<dbReference type="InterPro" id="IPR038765">
    <property type="entry name" value="Papain-like_cys_pep_sf"/>
</dbReference>
<evidence type="ECO:0000256" key="2">
    <source>
        <dbReference type="ARBA" id="ARBA00009085"/>
    </source>
</evidence>
<sequence length="954" mass="104019">MGKKAKKKARTPTKEKRISAPVQKDVPRDSAGPTDVAVSVGDGASLPNEKRPCSHLEKGFDLTALSEKIGSSETIRCEDCRAGATDRRGNNGKGKHGKKKASASVDLKSESRAIWICLECGHYGCGGIGFPTVPQSHAVRHARLMRHQLAIQLENPYLRWCFPCSGPISAEKTEESNECKDLFGEVVKLIKGRSTKSSKADIEDIWFGGGSVTSEVIQKAESAVSGGLERTRSGGYVVRGLVNLGNTCFFNSVMQNLLAMDRLRDHLLTSDSSSIGPLAISLKKLFLEIEGEAGKRNVINPRSLFGSVCSKAPQFRGYQQHDSHELLRCLLDLLSTEEFDMRKRENSLKDNKNLTIVDSIFGGHISSTVCCMECGHTSTVYEPFLDISLPVPTKKPTPKKSQPVSRGKKAKVMPKRGGKPRAKASRDSLSIWANNPQPPFEGLEASGSSSSLDSRVQNSAVVNEKRDIKDDESGGNRPIVEVSADKAAGATEDSCAWLDYLDSSEPLSGEVNFASQDDNSVLDEGAQMDDDSTRMDNLCPEAVSDDIGSTSVNNNDVEPNDHGAGDDYLKDKMHLRNPCEDEEPLSRVGDSQVLLLPYKEEDSQVSVVTSSEGQVDTSWVGPAFGPDESAEFDGFGDLFAEPEIVSGPAGDSSLGANSNTVGNSSDSDPGEVDDSDSPVSVESCLAHFTKPELLSRDNAWHCEKCSKALQLQQTNKTKKKKAMGEICDNGSEGKSGINRVIPDRISCNGNASTDLSCSGKLDHSGNYSTKSDDSESSKGESEDEIKTRETEASLSSRTEETLMDKRQEDDSQDNESEVVEKDEEVEKAAPSVKVKRDATKRVLIFKAPPILTVHLKRFSQDARGRFSKLSGHVIFREMIDLRPYIDSRGKGEQKCVYRLVGVVEHLGTMRGGHYVAYIRGSGSVWYHASDALVREVTLEEVLRCDAYILFYELI</sequence>
<dbReference type="Proteomes" id="UP000197138">
    <property type="component" value="Unassembled WGS sequence"/>
</dbReference>
<dbReference type="PROSITE" id="PS50235">
    <property type="entry name" value="USP_3"/>
    <property type="match status" value="1"/>
</dbReference>
<dbReference type="Gene3D" id="3.30.40.10">
    <property type="entry name" value="Zinc/RING finger domain, C3HC4 (zinc finger)"/>
    <property type="match status" value="1"/>
</dbReference>
<feature type="region of interest" description="Disordered" evidence="13">
    <location>
        <begin position="389"/>
        <end position="478"/>
    </location>
</feature>
<keyword evidence="7 12" id="KW-0378">Hydrolase</keyword>
<evidence type="ECO:0000256" key="6">
    <source>
        <dbReference type="ARBA" id="ARBA00022786"/>
    </source>
</evidence>
<evidence type="ECO:0000256" key="8">
    <source>
        <dbReference type="ARBA" id="ARBA00022807"/>
    </source>
</evidence>
<feature type="region of interest" description="Disordered" evidence="13">
    <location>
        <begin position="758"/>
        <end position="832"/>
    </location>
</feature>
<evidence type="ECO:0000259" key="14">
    <source>
        <dbReference type="PROSITE" id="PS50235"/>
    </source>
</evidence>
<evidence type="ECO:0000313" key="17">
    <source>
        <dbReference type="EMBL" id="PKI57588.1"/>
    </source>
</evidence>
<dbReference type="AlphaFoldDB" id="A0A218W4Q3"/>
<evidence type="ECO:0000259" key="15">
    <source>
        <dbReference type="PROSITE" id="PS50271"/>
    </source>
</evidence>
<evidence type="ECO:0000313" key="19">
    <source>
        <dbReference type="Proteomes" id="UP000233551"/>
    </source>
</evidence>
<organism evidence="16 18">
    <name type="scientific">Punica granatum</name>
    <name type="common">Pomegranate</name>
    <dbReference type="NCBI Taxonomy" id="22663"/>
    <lineage>
        <taxon>Eukaryota</taxon>
        <taxon>Viridiplantae</taxon>
        <taxon>Streptophyta</taxon>
        <taxon>Embryophyta</taxon>
        <taxon>Tracheophyta</taxon>
        <taxon>Spermatophyta</taxon>
        <taxon>Magnoliopsida</taxon>
        <taxon>eudicotyledons</taxon>
        <taxon>Gunneridae</taxon>
        <taxon>Pentapetalae</taxon>
        <taxon>rosids</taxon>
        <taxon>malvids</taxon>
        <taxon>Myrtales</taxon>
        <taxon>Lythraceae</taxon>
        <taxon>Punica</taxon>
    </lineage>
</organism>
<feature type="compositionally biased region" description="Polar residues" evidence="13">
    <location>
        <begin position="547"/>
        <end position="557"/>
    </location>
</feature>
<evidence type="ECO:0000256" key="10">
    <source>
        <dbReference type="ARBA" id="ARBA00058678"/>
    </source>
</evidence>
<keyword evidence="6 12" id="KW-0833">Ubl conjugation pathway</keyword>
<dbReference type="GeneID" id="116213822"/>
<keyword evidence="4" id="KW-0479">Metal-binding</keyword>
<keyword evidence="19" id="KW-1185">Reference proteome</keyword>
<dbReference type="Pfam" id="PF00443">
    <property type="entry name" value="UCH"/>
    <property type="match status" value="1"/>
</dbReference>
<dbReference type="SMART" id="SM00290">
    <property type="entry name" value="ZnF_UBP"/>
    <property type="match status" value="1"/>
</dbReference>
<comment type="function">
    <text evidence="10">Recognizes and hydrolyzes the peptide bond at the C-terminal Gly of ubiquitin. Involved in the processing of poly-ubiquitin precursors as well as that of ubiquitinated proteins. Is involved in resistance to the arginine analog canavanine (CAN).</text>
</comment>
<dbReference type="EMBL" id="MTKT01005379">
    <property type="protein sequence ID" value="OWM67616.1"/>
    <property type="molecule type" value="Genomic_DNA"/>
</dbReference>
<dbReference type="SUPFAM" id="SSF54001">
    <property type="entry name" value="Cysteine proteinases"/>
    <property type="match status" value="1"/>
</dbReference>
<dbReference type="GO" id="GO:0008270">
    <property type="term" value="F:zinc ion binding"/>
    <property type="evidence" value="ECO:0007669"/>
    <property type="project" value="UniProtKB-KW"/>
</dbReference>
<evidence type="ECO:0000313" key="16">
    <source>
        <dbReference type="EMBL" id="OWM67616.1"/>
    </source>
</evidence>
<feature type="compositionally biased region" description="Polar residues" evidence="13">
    <location>
        <begin position="604"/>
        <end position="617"/>
    </location>
</feature>
<evidence type="ECO:0000313" key="18">
    <source>
        <dbReference type="Proteomes" id="UP000197138"/>
    </source>
</evidence>
<evidence type="ECO:0000256" key="3">
    <source>
        <dbReference type="ARBA" id="ARBA00022670"/>
    </source>
</evidence>
<evidence type="ECO:0000256" key="7">
    <source>
        <dbReference type="ARBA" id="ARBA00022801"/>
    </source>
</evidence>
<comment type="caution">
    <text evidence="16">The sequence shown here is derived from an EMBL/GenBank/DDBJ whole genome shotgun (WGS) entry which is preliminary data.</text>
</comment>
<protein>
    <recommendedName>
        <fullName evidence="12">Ubiquitin carboxyl-terminal hydrolase</fullName>
        <ecNumber evidence="12">3.4.19.12</ecNumber>
    </recommendedName>
</protein>
<feature type="compositionally biased region" description="Basic and acidic residues" evidence="13">
    <location>
        <begin position="463"/>
        <end position="474"/>
    </location>
</feature>
<dbReference type="InterPro" id="IPR028889">
    <property type="entry name" value="USP"/>
</dbReference>
<reference evidence="17 19" key="3">
    <citation type="submission" date="2017-11" db="EMBL/GenBank/DDBJ databases">
        <title>De-novo sequencing of pomegranate (Punica granatum L.) genome.</title>
        <authorList>
            <person name="Akparov Z."/>
            <person name="Amiraslanov A."/>
            <person name="Hajiyeva S."/>
            <person name="Abbasov M."/>
            <person name="Kaur K."/>
            <person name="Hamwieh A."/>
            <person name="Solovyev V."/>
            <person name="Salamov A."/>
            <person name="Braich B."/>
            <person name="Kosarev P."/>
            <person name="Mahmoud A."/>
            <person name="Hajiyev E."/>
            <person name="Babayeva S."/>
            <person name="Izzatullayeva V."/>
            <person name="Mammadov A."/>
            <person name="Mammadov A."/>
            <person name="Sharifova S."/>
            <person name="Ojaghi J."/>
            <person name="Eynullazada K."/>
            <person name="Bayramov B."/>
            <person name="Abdulazimova A."/>
            <person name="Shahmuradov I."/>
        </authorList>
    </citation>
    <scope>NUCLEOTIDE SEQUENCE [LARGE SCALE GENOMIC DNA]</scope>
    <source>
        <strain evidence="17">AG2017</strain>
        <strain evidence="19">cv. AG2017</strain>
        <tissue evidence="17">Leaf</tissue>
    </source>
</reference>
<comment type="similarity">
    <text evidence="2 12">Belongs to the peptidase C19 family.</text>
</comment>
<feature type="region of interest" description="Disordered" evidence="13">
    <location>
        <begin position="601"/>
        <end position="680"/>
    </location>
</feature>
<dbReference type="Gene3D" id="3.90.70.10">
    <property type="entry name" value="Cysteine proteinases"/>
    <property type="match status" value="3"/>
</dbReference>
<dbReference type="InterPro" id="IPR050164">
    <property type="entry name" value="Peptidase_C19"/>
</dbReference>